<reference evidence="1" key="1">
    <citation type="submission" date="2023-04" db="EMBL/GenBank/DDBJ databases">
        <title>Candida boidinii NBRC 10035.</title>
        <authorList>
            <person name="Ichikawa N."/>
            <person name="Sato H."/>
            <person name="Tonouchi N."/>
        </authorList>
    </citation>
    <scope>NUCLEOTIDE SEQUENCE</scope>
    <source>
        <strain evidence="1">NBRC 10035</strain>
    </source>
</reference>
<sequence length="95" mass="10206">MYSPWDSNVETFLIAETELSESKTESVEAEMGDIVDVVPTSDSRVKIGVKVLVEQSTVSLMVSKSAVVTTGGSTDNGSVIERDPISVCISEDFMD</sequence>
<dbReference type="AlphaFoldDB" id="A0A9W6T6Y2"/>
<name>A0A9W6T6Y2_CANBO</name>
<organism evidence="1 2">
    <name type="scientific">Candida boidinii</name>
    <name type="common">Yeast</name>
    <dbReference type="NCBI Taxonomy" id="5477"/>
    <lineage>
        <taxon>Eukaryota</taxon>
        <taxon>Fungi</taxon>
        <taxon>Dikarya</taxon>
        <taxon>Ascomycota</taxon>
        <taxon>Saccharomycotina</taxon>
        <taxon>Pichiomycetes</taxon>
        <taxon>Pichiales</taxon>
        <taxon>Pichiaceae</taxon>
        <taxon>Ogataea</taxon>
        <taxon>Ogataea/Candida clade</taxon>
    </lineage>
</organism>
<evidence type="ECO:0000313" key="2">
    <source>
        <dbReference type="Proteomes" id="UP001165120"/>
    </source>
</evidence>
<gene>
    <name evidence="1" type="ORF">Cboi02_000663500</name>
</gene>
<keyword evidence="2" id="KW-1185">Reference proteome</keyword>
<evidence type="ECO:0000313" key="1">
    <source>
        <dbReference type="EMBL" id="GME81669.1"/>
    </source>
</evidence>
<dbReference type="EMBL" id="BSXN01004686">
    <property type="protein sequence ID" value="GME81669.1"/>
    <property type="molecule type" value="Genomic_DNA"/>
</dbReference>
<comment type="caution">
    <text evidence="1">The sequence shown here is derived from an EMBL/GenBank/DDBJ whole genome shotgun (WGS) entry which is preliminary data.</text>
</comment>
<proteinExistence type="predicted"/>
<protein>
    <submittedName>
        <fullName evidence="1">Unnamed protein product</fullName>
    </submittedName>
</protein>
<accession>A0A9W6T6Y2</accession>
<dbReference type="Proteomes" id="UP001165120">
    <property type="component" value="Unassembled WGS sequence"/>
</dbReference>